<reference evidence="1" key="1">
    <citation type="submission" date="2021-06" db="EMBL/GenBank/DDBJ databases">
        <authorList>
            <person name="Kallberg Y."/>
            <person name="Tangrot J."/>
            <person name="Rosling A."/>
        </authorList>
    </citation>
    <scope>NUCLEOTIDE SEQUENCE</scope>
    <source>
        <strain evidence="1">AU212A</strain>
    </source>
</reference>
<gene>
    <name evidence="1" type="ORF">SCALOS_LOCUS6634</name>
</gene>
<comment type="caution">
    <text evidence="1">The sequence shown here is derived from an EMBL/GenBank/DDBJ whole genome shotgun (WGS) entry which is preliminary data.</text>
</comment>
<sequence>MILGCDRSGSYKNRLNLTDNSHCRQTASKLLGCPFELLELDMKIF</sequence>
<organism evidence="1 2">
    <name type="scientific">Scutellospora calospora</name>
    <dbReference type="NCBI Taxonomy" id="85575"/>
    <lineage>
        <taxon>Eukaryota</taxon>
        <taxon>Fungi</taxon>
        <taxon>Fungi incertae sedis</taxon>
        <taxon>Mucoromycota</taxon>
        <taxon>Glomeromycotina</taxon>
        <taxon>Glomeromycetes</taxon>
        <taxon>Diversisporales</taxon>
        <taxon>Gigasporaceae</taxon>
        <taxon>Scutellospora</taxon>
    </lineage>
</organism>
<evidence type="ECO:0000313" key="1">
    <source>
        <dbReference type="EMBL" id="CAG8592611.1"/>
    </source>
</evidence>
<accession>A0ACA9MKL9</accession>
<keyword evidence="2" id="KW-1185">Reference proteome</keyword>
<feature type="non-terminal residue" evidence="1">
    <location>
        <position position="45"/>
    </location>
</feature>
<dbReference type="Proteomes" id="UP000789860">
    <property type="component" value="Unassembled WGS sequence"/>
</dbReference>
<evidence type="ECO:0000313" key="2">
    <source>
        <dbReference type="Proteomes" id="UP000789860"/>
    </source>
</evidence>
<name>A0ACA9MKL9_9GLOM</name>
<protein>
    <submittedName>
        <fullName evidence="1">10850_t:CDS:1</fullName>
    </submittedName>
</protein>
<dbReference type="EMBL" id="CAJVPM010013107">
    <property type="protein sequence ID" value="CAG8592611.1"/>
    <property type="molecule type" value="Genomic_DNA"/>
</dbReference>
<proteinExistence type="predicted"/>